<evidence type="ECO:0000313" key="14">
    <source>
        <dbReference type="Proteomes" id="UP001596484"/>
    </source>
</evidence>
<dbReference type="Pfam" id="PF03007">
    <property type="entry name" value="WS_DGAT_cat"/>
    <property type="match status" value="1"/>
</dbReference>
<dbReference type="InterPro" id="IPR009721">
    <property type="entry name" value="O-acyltransferase_WSD1_C"/>
</dbReference>
<evidence type="ECO:0000259" key="12">
    <source>
        <dbReference type="Pfam" id="PF06974"/>
    </source>
</evidence>
<accession>A0ABW2RVX5</accession>
<comment type="catalytic activity">
    <reaction evidence="10">
        <text>an acyl-CoA + a 1,2-diacyl-sn-glycerol = a triacyl-sn-glycerol + CoA</text>
        <dbReference type="Rhea" id="RHEA:10868"/>
        <dbReference type="ChEBI" id="CHEBI:17815"/>
        <dbReference type="ChEBI" id="CHEBI:57287"/>
        <dbReference type="ChEBI" id="CHEBI:58342"/>
        <dbReference type="ChEBI" id="CHEBI:64615"/>
        <dbReference type="EC" id="2.3.1.20"/>
    </reaction>
</comment>
<evidence type="ECO:0000256" key="9">
    <source>
        <dbReference type="ARBA" id="ARBA00023315"/>
    </source>
</evidence>
<keyword evidence="9" id="KW-0012">Acyltransferase</keyword>
<dbReference type="SUPFAM" id="SSF52777">
    <property type="entry name" value="CoA-dependent acyltransferases"/>
    <property type="match status" value="1"/>
</dbReference>
<comment type="pathway">
    <text evidence="2">Lipid metabolism.</text>
</comment>
<evidence type="ECO:0000256" key="8">
    <source>
        <dbReference type="ARBA" id="ARBA00023098"/>
    </source>
</evidence>
<evidence type="ECO:0000256" key="10">
    <source>
        <dbReference type="ARBA" id="ARBA00048109"/>
    </source>
</evidence>
<evidence type="ECO:0000256" key="1">
    <source>
        <dbReference type="ARBA" id="ARBA00004771"/>
    </source>
</evidence>
<evidence type="ECO:0000256" key="3">
    <source>
        <dbReference type="ARBA" id="ARBA00009587"/>
    </source>
</evidence>
<proteinExistence type="inferred from homology"/>
<sequence>MRQVDPRDAVFAYVETTSASQTMLSAYAFDSGTDSPPDRAEIRRWVTERAGRIDVLRQRMIRAPFDLDHPYWAEDPAFAADDHVVFHDGQGWEELRTLLVGILRQPFDPSRPLWELHIVTGVSGVNEIPGEATVAVVKMHHSMADGKLSVQIARQLFSEDLPADARPAVVDPIPSRLTIATRALAALPRNLYRLAGAVPEARAVQRLIRAEREQGMYEVPSARRPRTVLNQQLGPDRVFDSVFFSLPELREMKIEIGGVTVNDLMITIIGAAMHKYLCEIGDTPDGSLGAGIPVSIRDTVEATSRNRFVITAVDLHTDLSGPVERARAIHQSVLADKIRKTSPGETRSDALANSIPGFVVRYGLRIISALPARQSPTIGLANTLITNIPKGPADMKLCGSTVAANFGLAPLVGLGGVAHSIGSLGDSLAVNFTADPTQLRDDRRYAELLRESFDDLKAAVYS</sequence>
<dbReference type="EMBL" id="JBHTCS010000010">
    <property type="protein sequence ID" value="MFC7447941.1"/>
    <property type="molecule type" value="Genomic_DNA"/>
</dbReference>
<organism evidence="13 14">
    <name type="scientific">Rhodococcus daqingensis</name>
    <dbReference type="NCBI Taxonomy" id="2479363"/>
    <lineage>
        <taxon>Bacteria</taxon>
        <taxon>Bacillati</taxon>
        <taxon>Actinomycetota</taxon>
        <taxon>Actinomycetes</taxon>
        <taxon>Mycobacteriales</taxon>
        <taxon>Nocardiaceae</taxon>
        <taxon>Rhodococcus</taxon>
    </lineage>
</organism>
<feature type="domain" description="O-acyltransferase WSD1 C-terminal" evidence="12">
    <location>
        <begin position="306"/>
        <end position="457"/>
    </location>
</feature>
<feature type="domain" description="O-acyltransferase WSD1-like N-terminal" evidence="11">
    <location>
        <begin position="6"/>
        <end position="264"/>
    </location>
</feature>
<gene>
    <name evidence="13" type="ORF">ACFQS9_08570</name>
</gene>
<evidence type="ECO:0000313" key="13">
    <source>
        <dbReference type="EMBL" id="MFC7447941.1"/>
    </source>
</evidence>
<keyword evidence="5" id="KW-0444">Lipid biosynthesis</keyword>
<reference evidence="14" key="1">
    <citation type="journal article" date="2019" name="Int. J. Syst. Evol. Microbiol.">
        <title>The Global Catalogue of Microorganisms (GCM) 10K type strain sequencing project: providing services to taxonomists for standard genome sequencing and annotation.</title>
        <authorList>
            <consortium name="The Broad Institute Genomics Platform"/>
            <consortium name="The Broad Institute Genome Sequencing Center for Infectious Disease"/>
            <person name="Wu L."/>
            <person name="Ma J."/>
        </authorList>
    </citation>
    <scope>NUCLEOTIDE SEQUENCE [LARGE SCALE GENOMIC DNA]</scope>
    <source>
        <strain evidence="14">ICMP 19430</strain>
    </source>
</reference>
<evidence type="ECO:0000256" key="6">
    <source>
        <dbReference type="ARBA" id="ARBA00022679"/>
    </source>
</evidence>
<evidence type="ECO:0000256" key="7">
    <source>
        <dbReference type="ARBA" id="ARBA00022798"/>
    </source>
</evidence>
<keyword evidence="14" id="KW-1185">Reference proteome</keyword>
<name>A0ABW2RVX5_9NOCA</name>
<dbReference type="PANTHER" id="PTHR31650:SF1">
    <property type="entry name" value="WAX ESTER SYNTHASE_DIACYLGLYCEROL ACYLTRANSFERASE 4-RELATED"/>
    <property type="match status" value="1"/>
</dbReference>
<keyword evidence="7" id="KW-0319">Glycerol metabolism</keyword>
<keyword evidence="6" id="KW-0808">Transferase</keyword>
<evidence type="ECO:0000256" key="5">
    <source>
        <dbReference type="ARBA" id="ARBA00022516"/>
    </source>
</evidence>
<dbReference type="Proteomes" id="UP001596484">
    <property type="component" value="Unassembled WGS sequence"/>
</dbReference>
<dbReference type="PANTHER" id="PTHR31650">
    <property type="entry name" value="O-ACYLTRANSFERASE (WSD1-LIKE) FAMILY PROTEIN"/>
    <property type="match status" value="1"/>
</dbReference>
<dbReference type="InterPro" id="IPR045034">
    <property type="entry name" value="O-acyltransferase_WSD1-like"/>
</dbReference>
<evidence type="ECO:0000256" key="4">
    <source>
        <dbReference type="ARBA" id="ARBA00013244"/>
    </source>
</evidence>
<evidence type="ECO:0000259" key="11">
    <source>
        <dbReference type="Pfam" id="PF03007"/>
    </source>
</evidence>
<evidence type="ECO:0000256" key="2">
    <source>
        <dbReference type="ARBA" id="ARBA00005189"/>
    </source>
</evidence>
<comment type="similarity">
    <text evidence="3">Belongs to the long-chain O-acyltransferase family.</text>
</comment>
<dbReference type="Pfam" id="PF06974">
    <property type="entry name" value="WS_DGAT_C"/>
    <property type="match status" value="1"/>
</dbReference>
<keyword evidence="8" id="KW-0443">Lipid metabolism</keyword>
<protein>
    <recommendedName>
        <fullName evidence="4">diacylglycerol O-acyltransferase</fullName>
        <ecNumber evidence="4">2.3.1.20</ecNumber>
    </recommendedName>
</protein>
<dbReference type="RefSeq" id="WP_378403519.1">
    <property type="nucleotide sequence ID" value="NZ_JBHTCS010000010.1"/>
</dbReference>
<dbReference type="InterPro" id="IPR004255">
    <property type="entry name" value="O-acyltransferase_WSD1_N"/>
</dbReference>
<dbReference type="EC" id="2.3.1.20" evidence="4"/>
<comment type="caution">
    <text evidence="13">The sequence shown here is derived from an EMBL/GenBank/DDBJ whole genome shotgun (WGS) entry which is preliminary data.</text>
</comment>
<comment type="pathway">
    <text evidence="1">Glycerolipid metabolism; triacylglycerol biosynthesis.</text>
</comment>